<dbReference type="Pfam" id="PF00241">
    <property type="entry name" value="Cofilin_ADF"/>
    <property type="match status" value="1"/>
</dbReference>
<evidence type="ECO:0000256" key="3">
    <source>
        <dbReference type="SAM" id="MobiDB-lite"/>
    </source>
</evidence>
<keyword evidence="2" id="KW-0009">Actin-binding</keyword>
<name>A0ABP1FYY8_9CHLO</name>
<dbReference type="Gene3D" id="3.40.20.10">
    <property type="entry name" value="Severin"/>
    <property type="match status" value="1"/>
</dbReference>
<feature type="region of interest" description="Disordered" evidence="3">
    <location>
        <begin position="89"/>
        <end position="170"/>
    </location>
</feature>
<evidence type="ECO:0000313" key="6">
    <source>
        <dbReference type="Proteomes" id="UP001497392"/>
    </source>
</evidence>
<keyword evidence="6" id="KW-1185">Reference proteome</keyword>
<dbReference type="SUPFAM" id="SSF55753">
    <property type="entry name" value="Actin depolymerizing proteins"/>
    <property type="match status" value="1"/>
</dbReference>
<dbReference type="CDD" id="cd11286">
    <property type="entry name" value="ADF_cofilin_like"/>
    <property type="match status" value="1"/>
</dbReference>
<feature type="domain" description="ADF-H" evidence="4">
    <location>
        <begin position="194"/>
        <end position="326"/>
    </location>
</feature>
<dbReference type="InterPro" id="IPR029006">
    <property type="entry name" value="ADF-H/Gelsolin-like_dom_sf"/>
</dbReference>
<dbReference type="Proteomes" id="UP001497392">
    <property type="component" value="Unassembled WGS sequence"/>
</dbReference>
<protein>
    <submittedName>
        <fullName evidence="5">G5901 protein</fullName>
    </submittedName>
</protein>
<organism evidence="5 6">
    <name type="scientific">Coccomyxa viridis</name>
    <dbReference type="NCBI Taxonomy" id="1274662"/>
    <lineage>
        <taxon>Eukaryota</taxon>
        <taxon>Viridiplantae</taxon>
        <taxon>Chlorophyta</taxon>
        <taxon>core chlorophytes</taxon>
        <taxon>Trebouxiophyceae</taxon>
        <taxon>Trebouxiophyceae incertae sedis</taxon>
        <taxon>Coccomyxaceae</taxon>
        <taxon>Coccomyxa</taxon>
    </lineage>
</organism>
<dbReference type="InterPro" id="IPR017904">
    <property type="entry name" value="ADF/Cofilin"/>
</dbReference>
<dbReference type="SMART" id="SM00102">
    <property type="entry name" value="ADF"/>
    <property type="match status" value="1"/>
</dbReference>
<dbReference type="EMBL" id="CAXHTA020000008">
    <property type="protein sequence ID" value="CAL5223393.1"/>
    <property type="molecule type" value="Genomic_DNA"/>
</dbReference>
<feature type="compositionally biased region" description="Polar residues" evidence="3">
    <location>
        <begin position="103"/>
        <end position="119"/>
    </location>
</feature>
<dbReference type="InterPro" id="IPR002108">
    <property type="entry name" value="ADF-H"/>
</dbReference>
<evidence type="ECO:0000259" key="4">
    <source>
        <dbReference type="PROSITE" id="PS51263"/>
    </source>
</evidence>
<reference evidence="5 6" key="1">
    <citation type="submission" date="2024-06" db="EMBL/GenBank/DDBJ databases">
        <authorList>
            <person name="Kraege A."/>
            <person name="Thomma B."/>
        </authorList>
    </citation>
    <scope>NUCLEOTIDE SEQUENCE [LARGE SCALE GENOMIC DNA]</scope>
</reference>
<dbReference type="PROSITE" id="PS51263">
    <property type="entry name" value="ADF_H"/>
    <property type="match status" value="1"/>
</dbReference>
<proteinExistence type="inferred from homology"/>
<evidence type="ECO:0000256" key="1">
    <source>
        <dbReference type="ARBA" id="ARBA00006844"/>
    </source>
</evidence>
<evidence type="ECO:0000313" key="5">
    <source>
        <dbReference type="EMBL" id="CAL5223393.1"/>
    </source>
</evidence>
<evidence type="ECO:0000256" key="2">
    <source>
        <dbReference type="ARBA" id="ARBA00023203"/>
    </source>
</evidence>
<comment type="similarity">
    <text evidence="1">Belongs to the actin-binding proteins ADF family.</text>
</comment>
<feature type="compositionally biased region" description="Low complexity" evidence="3">
    <location>
        <begin position="143"/>
        <end position="159"/>
    </location>
</feature>
<comment type="caution">
    <text evidence="5">The sequence shown here is derived from an EMBL/GenBank/DDBJ whole genome shotgun (WGS) entry which is preliminary data.</text>
</comment>
<sequence>MTALNYDVLRTSKAALDEGLIDQSDYDAVKRSFLKAQQIKAGLDAGFIPEAEYTHVKRTFLESLNIGMTSPEGTIGTSDAPVPARMLGASQKAPEAAAMPQHVPSQPAASRTTTHNAGQSAALGKSSAGAVHEQKPITAQPSAAGPAVKKTAAPAPAAAQNGSAVRLGRVEVPSNIPNLGGRRPKQAQATSMSGISVSDDAVNMYYFLKAKSTYRWATWMINTSGNEVVIADVGDKDSTYDDFLAVLPPSDCRYGVYDYQFTNSEGFIFNKIVFCSWAPDAAKIKAKMMYASTKDFFKGFLEGLSVEMQASDVGDITEQDVSEAVRSSTTRQ</sequence>
<accession>A0ABP1FYY8</accession>
<gene>
    <name evidence="5" type="primary">g5901</name>
    <name evidence="5" type="ORF">VP750_LOCUS5052</name>
</gene>
<dbReference type="PANTHER" id="PTHR11913">
    <property type="entry name" value="COFILIN-RELATED"/>
    <property type="match status" value="1"/>
</dbReference>